<keyword evidence="1" id="KW-0175">Coiled coil</keyword>
<feature type="coiled-coil region" evidence="1">
    <location>
        <begin position="11"/>
        <end position="38"/>
    </location>
</feature>
<name>A0A7S7YES4_9VIRU</name>
<accession>A0A7S7YES4</accession>
<proteinExistence type="predicted"/>
<dbReference type="Proteomes" id="UP001162098">
    <property type="component" value="Segment"/>
</dbReference>
<dbReference type="EMBL" id="MW018138">
    <property type="protein sequence ID" value="QPB44458.1"/>
    <property type="molecule type" value="Genomic_DNA"/>
</dbReference>
<protein>
    <submittedName>
        <fullName evidence="2">Uncharacterized protein</fullName>
    </submittedName>
</protein>
<dbReference type="KEGG" id="vg:80543654"/>
<keyword evidence="3" id="KW-1185">Reference proteome</keyword>
<reference evidence="2 3" key="1">
    <citation type="submission" date="2020-09" db="EMBL/GenBank/DDBJ databases">
        <authorList>
            <person name="Zhang R."/>
            <person name="Garcia K."/>
            <person name="Ogata H."/>
        </authorList>
    </citation>
    <scope>NUCLEOTIDE SEQUENCE [LARGE SCALE GENOMIC DNA]</scope>
    <source>
        <strain evidence="3">stheno</strain>
    </source>
</reference>
<evidence type="ECO:0000313" key="3">
    <source>
        <dbReference type="Proteomes" id="UP001162098"/>
    </source>
</evidence>
<organism evidence="2 3">
    <name type="scientific">Medusavirus stheno T3</name>
    <dbReference type="NCBI Taxonomy" id="3069717"/>
    <lineage>
        <taxon>Viruses</taxon>
        <taxon>Varidnaviria</taxon>
        <taxon>Bamfordvirae</taxon>
        <taxon>Nucleocytoviricota</taxon>
        <taxon>Megaviricetes</taxon>
        <taxon>Mamonoviridae</taxon>
        <taxon>Medusavirus</taxon>
        <taxon>Medusavirus sthenus</taxon>
    </lineage>
</organism>
<evidence type="ECO:0000313" key="2">
    <source>
        <dbReference type="EMBL" id="QPB44458.1"/>
    </source>
</evidence>
<sequence length="87" mass="10373">MSSRLARNLRIRNIVAELNCFREQLAVAEELLRESSHEDDPRACVRHNHMRRHVRMEMGKLTSELRRLSTCDQYEATRKYVNRALYA</sequence>
<evidence type="ECO:0000256" key="1">
    <source>
        <dbReference type="SAM" id="Coils"/>
    </source>
</evidence>